<dbReference type="GO" id="GO:0004458">
    <property type="term" value="F:D-lactate dehydrogenase (cytochrome) activity"/>
    <property type="evidence" value="ECO:0007669"/>
    <property type="project" value="UniProtKB-EC"/>
</dbReference>
<dbReference type="GO" id="GO:0008720">
    <property type="term" value="F:D-lactate dehydrogenase (NAD+) activity"/>
    <property type="evidence" value="ECO:0007669"/>
    <property type="project" value="TreeGrafter"/>
</dbReference>
<dbReference type="FunFam" id="1.10.45.10:FF:000001">
    <property type="entry name" value="D-lactate dehydrogenase mitochondrial"/>
    <property type="match status" value="1"/>
</dbReference>
<dbReference type="InterPro" id="IPR016169">
    <property type="entry name" value="FAD-bd_PCMH_sub2"/>
</dbReference>
<gene>
    <name evidence="9" type="ORF">H4O21_06540</name>
</gene>
<evidence type="ECO:0000256" key="4">
    <source>
        <dbReference type="ARBA" id="ARBA00022827"/>
    </source>
</evidence>
<proteinExistence type="inferred from homology"/>
<dbReference type="Gene3D" id="3.30.70.2740">
    <property type="match status" value="1"/>
</dbReference>
<dbReference type="SUPFAM" id="SSF56176">
    <property type="entry name" value="FAD-binding/transporter-associated domain-like"/>
    <property type="match status" value="1"/>
</dbReference>
<dbReference type="PANTHER" id="PTHR11748:SF111">
    <property type="entry name" value="D-LACTATE DEHYDROGENASE, MITOCHONDRIAL-RELATED"/>
    <property type="match status" value="1"/>
</dbReference>
<evidence type="ECO:0000313" key="10">
    <source>
        <dbReference type="Proteomes" id="UP000565262"/>
    </source>
</evidence>
<sequence length="473" mass="51002">MTNLSGATDSDAIYASAEERARLIELLKNLLGERLHTSLPMREQHGQGEDSYGCYPPDAVAYLHSTVEVAEVVRLCNEFRVPVIPYGAGSSVEGQLLALHGGISLDLSEMNQVLEINAEDMDCRVQSGVTREYLNQELRYQGLFFPIDPGANASIGGMSATRASGTNAVRYGTMKDNVIGLTVVTPDGRIIKTGGRARKSSAGYDLTRLYVGSEGTLGIITEVHLKLHPIPGVIKAATCQFQDLASAIDTVISVMQCAIPVARIELLNHLQMQACIDYSKLEGFDPVPTLFFEFHGTESSVAEQIEMVQEIADSLGSSHFNWAETTEDRNALWTARHQAYFAALALQPGASALTTDVCVPVSHLAEAILSAEQAATDSGLTCPIVGHVGDGNFHMLILFDEDNTAQKNTAKQLSRTLVSKALEAGGTCTGEHGIGFGKKDYLLQEHGEAVELMRTLKTALDPNCIMNPGKVFD</sequence>
<dbReference type="EC" id="1.1.2.4" evidence="7"/>
<keyword evidence="6" id="KW-0560">Oxidoreductase</keyword>
<dbReference type="GO" id="GO:1903457">
    <property type="term" value="P:lactate catabolic process"/>
    <property type="evidence" value="ECO:0007669"/>
    <property type="project" value="TreeGrafter"/>
</dbReference>
<organism evidence="9 10">
    <name type="scientific">Oceanospirillum sediminis</name>
    <dbReference type="NCBI Taxonomy" id="2760088"/>
    <lineage>
        <taxon>Bacteria</taxon>
        <taxon>Pseudomonadati</taxon>
        <taxon>Pseudomonadota</taxon>
        <taxon>Gammaproteobacteria</taxon>
        <taxon>Oceanospirillales</taxon>
        <taxon>Oceanospirillaceae</taxon>
        <taxon>Oceanospirillum</taxon>
    </lineage>
</organism>
<keyword evidence="10" id="KW-1185">Reference proteome</keyword>
<dbReference type="InterPro" id="IPR004113">
    <property type="entry name" value="FAD-bd_oxidored_4_C"/>
</dbReference>
<dbReference type="Proteomes" id="UP000565262">
    <property type="component" value="Unassembled WGS sequence"/>
</dbReference>
<evidence type="ECO:0000256" key="1">
    <source>
        <dbReference type="ARBA" id="ARBA00001974"/>
    </source>
</evidence>
<evidence type="ECO:0000256" key="2">
    <source>
        <dbReference type="ARBA" id="ARBA00008000"/>
    </source>
</evidence>
<dbReference type="EMBL" id="JACJFM010000006">
    <property type="protein sequence ID" value="MBB1486262.1"/>
    <property type="molecule type" value="Genomic_DNA"/>
</dbReference>
<dbReference type="RefSeq" id="WP_182808044.1">
    <property type="nucleotide sequence ID" value="NZ_JACJFM010000006.1"/>
</dbReference>
<evidence type="ECO:0000256" key="7">
    <source>
        <dbReference type="ARBA" id="ARBA00038897"/>
    </source>
</evidence>
<keyword evidence="4" id="KW-0274">FAD</keyword>
<dbReference type="InterPro" id="IPR016171">
    <property type="entry name" value="Vanillyl_alc_oxidase_C-sub2"/>
</dbReference>
<protein>
    <recommendedName>
        <fullName evidence="7">D-lactate dehydrogenase (cytochrome)</fullName>
        <ecNumber evidence="7">1.1.2.4</ecNumber>
    </recommendedName>
</protein>
<comment type="cofactor">
    <cofactor evidence="1">
        <name>FAD</name>
        <dbReference type="ChEBI" id="CHEBI:57692"/>
    </cofactor>
</comment>
<evidence type="ECO:0000256" key="3">
    <source>
        <dbReference type="ARBA" id="ARBA00022630"/>
    </source>
</evidence>
<dbReference type="InterPro" id="IPR016166">
    <property type="entry name" value="FAD-bd_PCMH"/>
</dbReference>
<dbReference type="AlphaFoldDB" id="A0A839IP20"/>
<evidence type="ECO:0000313" key="9">
    <source>
        <dbReference type="EMBL" id="MBB1486262.1"/>
    </source>
</evidence>
<feature type="domain" description="FAD-binding PCMH-type" evidence="8">
    <location>
        <begin position="52"/>
        <end position="230"/>
    </location>
</feature>
<dbReference type="FunFam" id="3.30.465.10:FF:000016">
    <property type="entry name" value="probable D-lactate dehydrogenase, mitochondrial"/>
    <property type="match status" value="1"/>
</dbReference>
<evidence type="ECO:0000256" key="5">
    <source>
        <dbReference type="ARBA" id="ARBA00022946"/>
    </source>
</evidence>
<evidence type="ECO:0000259" key="8">
    <source>
        <dbReference type="PROSITE" id="PS51387"/>
    </source>
</evidence>
<name>A0A839IP20_9GAMM</name>
<dbReference type="Pfam" id="PF01565">
    <property type="entry name" value="FAD_binding_4"/>
    <property type="match status" value="1"/>
</dbReference>
<dbReference type="FunFam" id="3.30.70.2740:FF:000001">
    <property type="entry name" value="D-lactate dehydrogenase mitochondrial"/>
    <property type="match status" value="1"/>
</dbReference>
<dbReference type="InterPro" id="IPR016164">
    <property type="entry name" value="FAD-linked_Oxase-like_C"/>
</dbReference>
<dbReference type="PANTHER" id="PTHR11748">
    <property type="entry name" value="D-LACTATE DEHYDROGENASE"/>
    <property type="match status" value="1"/>
</dbReference>
<keyword evidence="3" id="KW-0285">Flavoprotein</keyword>
<evidence type="ECO:0000256" key="6">
    <source>
        <dbReference type="ARBA" id="ARBA00023002"/>
    </source>
</evidence>
<comment type="similarity">
    <text evidence="2">Belongs to the FAD-binding oxidoreductase/transferase type 4 family.</text>
</comment>
<dbReference type="Pfam" id="PF02913">
    <property type="entry name" value="FAD-oxidase_C"/>
    <property type="match status" value="1"/>
</dbReference>
<dbReference type="SUPFAM" id="SSF55103">
    <property type="entry name" value="FAD-linked oxidases, C-terminal domain"/>
    <property type="match status" value="1"/>
</dbReference>
<dbReference type="PROSITE" id="PS51387">
    <property type="entry name" value="FAD_PCMH"/>
    <property type="match status" value="1"/>
</dbReference>
<dbReference type="InterPro" id="IPR036318">
    <property type="entry name" value="FAD-bd_PCMH-like_sf"/>
</dbReference>
<reference evidence="9 10" key="1">
    <citation type="submission" date="2020-08" db="EMBL/GenBank/DDBJ databases">
        <title>Oceanospirillum sp. nov. isolated from marine sediment.</title>
        <authorList>
            <person name="Ji X."/>
        </authorList>
    </citation>
    <scope>NUCLEOTIDE SEQUENCE [LARGE SCALE GENOMIC DNA]</scope>
    <source>
        <strain evidence="9 10">D5</strain>
    </source>
</reference>
<dbReference type="Gene3D" id="3.30.465.10">
    <property type="match status" value="1"/>
</dbReference>
<dbReference type="Gene3D" id="1.10.45.10">
    <property type="entry name" value="Vanillyl-alcohol Oxidase, Chain A, domain 4"/>
    <property type="match status" value="1"/>
</dbReference>
<accession>A0A839IP20</accession>
<keyword evidence="5" id="KW-0809">Transit peptide</keyword>
<dbReference type="InterPro" id="IPR006094">
    <property type="entry name" value="Oxid_FAD_bind_N"/>
</dbReference>
<dbReference type="GO" id="GO:0071949">
    <property type="term" value="F:FAD binding"/>
    <property type="evidence" value="ECO:0007669"/>
    <property type="project" value="InterPro"/>
</dbReference>
<comment type="caution">
    <text evidence="9">The sequence shown here is derived from an EMBL/GenBank/DDBJ whole genome shotgun (WGS) entry which is preliminary data.</text>
</comment>